<dbReference type="GO" id="GO:0015271">
    <property type="term" value="F:outward rectifier potassium channel activity"/>
    <property type="evidence" value="ECO:0007669"/>
    <property type="project" value="TreeGrafter"/>
</dbReference>
<organism evidence="10 11">
    <name type="scientific">Apis cerana cerana</name>
    <name type="common">Oriental honeybee</name>
    <dbReference type="NCBI Taxonomy" id="94128"/>
    <lineage>
        <taxon>Eukaryota</taxon>
        <taxon>Metazoa</taxon>
        <taxon>Ecdysozoa</taxon>
        <taxon>Arthropoda</taxon>
        <taxon>Hexapoda</taxon>
        <taxon>Insecta</taxon>
        <taxon>Pterygota</taxon>
        <taxon>Neoptera</taxon>
        <taxon>Endopterygota</taxon>
        <taxon>Hymenoptera</taxon>
        <taxon>Apocrita</taxon>
        <taxon>Aculeata</taxon>
        <taxon>Apoidea</taxon>
        <taxon>Anthophila</taxon>
        <taxon>Apidae</taxon>
        <taxon>Apis</taxon>
    </lineage>
</organism>
<gene>
    <name evidence="10" type="ORF">APICC_07349</name>
</gene>
<feature type="transmembrane region" description="Helical" evidence="8">
    <location>
        <begin position="172"/>
        <end position="198"/>
    </location>
</feature>
<evidence type="ECO:0000256" key="8">
    <source>
        <dbReference type="SAM" id="Phobius"/>
    </source>
</evidence>
<dbReference type="PANTHER" id="PTHR11003">
    <property type="entry name" value="POTASSIUM CHANNEL, SUBFAMILY K"/>
    <property type="match status" value="1"/>
</dbReference>
<evidence type="ECO:0000256" key="5">
    <source>
        <dbReference type="ARBA" id="ARBA00023065"/>
    </source>
</evidence>
<dbReference type="EMBL" id="KZ288468">
    <property type="protein sequence ID" value="PBC25377.1"/>
    <property type="molecule type" value="Genomic_DNA"/>
</dbReference>
<evidence type="ECO:0000256" key="3">
    <source>
        <dbReference type="ARBA" id="ARBA00022692"/>
    </source>
</evidence>
<comment type="subcellular location">
    <subcellularLocation>
        <location evidence="1">Membrane</location>
        <topology evidence="1">Multi-pass membrane protein</topology>
    </subcellularLocation>
</comment>
<dbReference type="InterPro" id="IPR003280">
    <property type="entry name" value="2pore_dom_K_chnl"/>
</dbReference>
<dbReference type="GO" id="GO:0005886">
    <property type="term" value="C:plasma membrane"/>
    <property type="evidence" value="ECO:0007669"/>
    <property type="project" value="TreeGrafter"/>
</dbReference>
<evidence type="ECO:0000256" key="2">
    <source>
        <dbReference type="ARBA" id="ARBA00022448"/>
    </source>
</evidence>
<keyword evidence="3 8" id="KW-0812">Transmembrane</keyword>
<evidence type="ECO:0000256" key="6">
    <source>
        <dbReference type="ARBA" id="ARBA00023136"/>
    </source>
</evidence>
<accession>A0A2A3E0Z6</accession>
<dbReference type="AlphaFoldDB" id="A0A2A3E0Z6"/>
<evidence type="ECO:0000313" key="11">
    <source>
        <dbReference type="Proteomes" id="UP000242457"/>
    </source>
</evidence>
<dbReference type="Gene3D" id="1.10.287.70">
    <property type="match status" value="1"/>
</dbReference>
<name>A0A2A3E0Z6_APICC</name>
<dbReference type="SUPFAM" id="SSF81324">
    <property type="entry name" value="Voltage-gated potassium channels"/>
    <property type="match status" value="1"/>
</dbReference>
<sequence>MDIPLFPTPPILGCVTTPVSDVIDIAKLTPISLSTIACARKHVETKMHKAIGIHKIRYFTNRNLIYPKDKIKHRVTEFHITMTEPQKNNENEDDDDVVYAIDTPTTISEEISPRYKTTENLEKLTKSIAIQTIVGLPLRLRILPSVKDIVQEKYVNSTDVERFSKIWKYIRFLGRLSLSLFGLAWLLTIWAIVGAIVFCAIEGPREREQVIKLKNMQKDLAIGLATELRQLRTEKEEDLEPLWSNKVKQYVIKHEELLLMAVNSGYGENGNSGELWTFPGCILFALSLLTTLGFGAPVPRTTAGRTVTVIFAAIGIPAHFLLIMNLGLLLAVRLQRYAISRKFIDQTDLSYLTPSMPKWIKVMPFVCVATYYLLGVLCFGVARSRPIAASVLFPLDFTAAGGLSTIAGYVRILYGLYLEGAVTIAAVAVAVLGVSTTQSLTNIGLKYGLLIEA</sequence>
<dbReference type="STRING" id="94128.A0A2A3E0Z6"/>
<dbReference type="Pfam" id="PF07885">
    <property type="entry name" value="Ion_trans_2"/>
    <property type="match status" value="1"/>
</dbReference>
<feature type="transmembrane region" description="Helical" evidence="8">
    <location>
        <begin position="389"/>
        <end position="410"/>
    </location>
</feature>
<proteinExistence type="predicted"/>
<keyword evidence="11" id="KW-1185">Reference proteome</keyword>
<evidence type="ECO:0000256" key="7">
    <source>
        <dbReference type="ARBA" id="ARBA00023303"/>
    </source>
</evidence>
<evidence type="ECO:0000259" key="9">
    <source>
        <dbReference type="Pfam" id="PF07885"/>
    </source>
</evidence>
<dbReference type="GO" id="GO:0030322">
    <property type="term" value="P:stabilization of membrane potential"/>
    <property type="evidence" value="ECO:0007669"/>
    <property type="project" value="TreeGrafter"/>
</dbReference>
<keyword evidence="6 8" id="KW-0472">Membrane</keyword>
<dbReference type="OrthoDB" id="6433782at2759"/>
<keyword evidence="2" id="KW-0813">Transport</keyword>
<feature type="transmembrane region" description="Helical" evidence="8">
    <location>
        <begin position="362"/>
        <end position="382"/>
    </location>
</feature>
<keyword evidence="7 10" id="KW-0407">Ion channel</keyword>
<dbReference type="PANTHER" id="PTHR11003:SF87">
    <property type="entry name" value="POTASSIUM CHANNEL DOMAIN-CONTAINING PROTEIN"/>
    <property type="match status" value="1"/>
</dbReference>
<evidence type="ECO:0000256" key="1">
    <source>
        <dbReference type="ARBA" id="ARBA00004141"/>
    </source>
</evidence>
<reference evidence="10 11" key="1">
    <citation type="submission" date="2014-07" db="EMBL/GenBank/DDBJ databases">
        <title>Genomic and transcriptomic analysis on Apis cerana provide comprehensive insights into honey bee biology.</title>
        <authorList>
            <person name="Diao Q."/>
            <person name="Sun L."/>
            <person name="Zheng H."/>
            <person name="Zheng H."/>
            <person name="Xu S."/>
            <person name="Wang S."/>
            <person name="Zeng Z."/>
            <person name="Hu F."/>
            <person name="Su S."/>
            <person name="Wu J."/>
        </authorList>
    </citation>
    <scope>NUCLEOTIDE SEQUENCE [LARGE SCALE GENOMIC DNA]</scope>
    <source>
        <tissue evidence="10">Pupae without intestine</tissue>
    </source>
</reference>
<dbReference type="GO" id="GO:0022841">
    <property type="term" value="F:potassium ion leak channel activity"/>
    <property type="evidence" value="ECO:0007669"/>
    <property type="project" value="TreeGrafter"/>
</dbReference>
<dbReference type="InterPro" id="IPR013099">
    <property type="entry name" value="K_chnl_dom"/>
</dbReference>
<feature type="transmembrane region" description="Helical" evidence="8">
    <location>
        <begin position="275"/>
        <end position="295"/>
    </location>
</feature>
<evidence type="ECO:0000313" key="10">
    <source>
        <dbReference type="EMBL" id="PBC25377.1"/>
    </source>
</evidence>
<dbReference type="Proteomes" id="UP000242457">
    <property type="component" value="Unassembled WGS sequence"/>
</dbReference>
<feature type="domain" description="Potassium channel" evidence="9">
    <location>
        <begin position="270"/>
        <end position="327"/>
    </location>
</feature>
<keyword evidence="4 8" id="KW-1133">Transmembrane helix</keyword>
<protein>
    <submittedName>
        <fullName evidence="10">TWiK family of potassium channels protein</fullName>
    </submittedName>
</protein>
<evidence type="ECO:0000256" key="4">
    <source>
        <dbReference type="ARBA" id="ARBA00022989"/>
    </source>
</evidence>
<feature type="transmembrane region" description="Helical" evidence="8">
    <location>
        <begin position="307"/>
        <end position="332"/>
    </location>
</feature>
<keyword evidence="5" id="KW-0406">Ion transport</keyword>
<feature type="transmembrane region" description="Helical" evidence="8">
    <location>
        <begin position="416"/>
        <end position="436"/>
    </location>
</feature>